<dbReference type="Gene3D" id="3.30.530.20">
    <property type="match status" value="1"/>
</dbReference>
<evidence type="ECO:0000313" key="5">
    <source>
        <dbReference type="Proteomes" id="UP000582213"/>
    </source>
</evidence>
<gene>
    <name evidence="3" type="ORF">D1869_03490</name>
    <name evidence="2" type="ORF">HNQ62_002220</name>
</gene>
<reference evidence="3 4" key="1">
    <citation type="submission" date="2019-10" db="EMBL/GenBank/DDBJ databases">
        <title>Genome Sequences from Six Type Strain Members of the Archaeal Family Sulfolobaceae: Acidianus ambivalens, Acidianus infernus, Metallosphaera prunae, Stygiolobus azoricus, Sulfolobus metallicus, and Sulfurisphaera ohwakuensis.</title>
        <authorList>
            <person name="Counts J.A."/>
            <person name="Kelly R.M."/>
        </authorList>
    </citation>
    <scope>NUCLEOTIDE SEQUENCE [LARGE SCALE GENOMIC DNA]</scope>
    <source>
        <strain evidence="3 4">TA-1</strain>
    </source>
</reference>
<evidence type="ECO:0000256" key="1">
    <source>
        <dbReference type="SAM" id="Phobius"/>
    </source>
</evidence>
<keyword evidence="4" id="KW-1185">Reference proteome</keyword>
<dbReference type="OrthoDB" id="34680at2157"/>
<dbReference type="AlphaFoldDB" id="A0A650CF41"/>
<keyword evidence="1" id="KW-0812">Transmembrane</keyword>
<accession>A0A650CF41</accession>
<organism evidence="3 4">
    <name type="scientific">Sulfurisphaera ohwakuensis</name>
    <dbReference type="NCBI Taxonomy" id="69656"/>
    <lineage>
        <taxon>Archaea</taxon>
        <taxon>Thermoproteota</taxon>
        <taxon>Thermoprotei</taxon>
        <taxon>Sulfolobales</taxon>
        <taxon>Sulfolobaceae</taxon>
        <taxon>Sulfurisphaera</taxon>
    </lineage>
</organism>
<evidence type="ECO:0000313" key="4">
    <source>
        <dbReference type="Proteomes" id="UP000427373"/>
    </source>
</evidence>
<dbReference type="Pfam" id="PF11485">
    <property type="entry name" value="STK_08120-like"/>
    <property type="match status" value="1"/>
</dbReference>
<keyword evidence="1" id="KW-0472">Membrane</keyword>
<dbReference type="InterPro" id="IPR023393">
    <property type="entry name" value="START-like_dom_sf"/>
</dbReference>
<evidence type="ECO:0000313" key="3">
    <source>
        <dbReference type="EMBL" id="QGR16368.1"/>
    </source>
</evidence>
<dbReference type="Proteomes" id="UP000427373">
    <property type="component" value="Chromosome"/>
</dbReference>
<evidence type="ECO:0000313" key="2">
    <source>
        <dbReference type="EMBL" id="MBB5254446.1"/>
    </source>
</evidence>
<dbReference type="EMBL" id="CP045484">
    <property type="protein sequence ID" value="QGR16368.1"/>
    <property type="molecule type" value="Genomic_DNA"/>
</dbReference>
<keyword evidence="1" id="KW-1133">Transmembrane helix</keyword>
<dbReference type="RefSeq" id="WP_156013926.1">
    <property type="nucleotide sequence ID" value="NZ_CP045484.1"/>
</dbReference>
<proteinExistence type="predicted"/>
<dbReference type="Proteomes" id="UP000582213">
    <property type="component" value="Unassembled WGS sequence"/>
</dbReference>
<dbReference type="KEGG" id="soh:D1869_03490"/>
<sequence length="134" mass="15386">MEFIFSTNHEINVVFLIIADPNFTLYKIVDADVVKVNGNVYEASFTLGLMVLMIHGVVYSRNDKVSYKFNTIGVSGGEGGFLEFTHVKDGEIRISFDYEGRLSSFIKFMLGRRIAKNIKKLNEEIRLERIKRKI</sequence>
<feature type="transmembrane region" description="Helical" evidence="1">
    <location>
        <begin position="40"/>
        <end position="59"/>
    </location>
</feature>
<dbReference type="GeneID" id="42800278"/>
<reference evidence="2 5" key="2">
    <citation type="submission" date="2020-08" db="EMBL/GenBank/DDBJ databases">
        <title>Genomic Encyclopedia of Type Strains, Phase IV (KMG-IV): sequencing the most valuable type-strain genomes for metagenomic binning, comparative biology and taxonomic classification.</title>
        <authorList>
            <person name="Goeker M."/>
        </authorList>
    </citation>
    <scope>NUCLEOTIDE SEQUENCE [LARGE SCALE GENOMIC DNA]</scope>
    <source>
        <strain evidence="2 5">DSM 12421</strain>
    </source>
</reference>
<dbReference type="EMBL" id="JACHFY010000015">
    <property type="protein sequence ID" value="MBB5254446.1"/>
    <property type="molecule type" value="Genomic_DNA"/>
</dbReference>
<dbReference type="InterPro" id="IPR021578">
    <property type="entry name" value="STK_08120-like"/>
</dbReference>
<name>A0A650CF41_SULOH</name>
<protein>
    <submittedName>
        <fullName evidence="3">DUF3211 domain-containing protein</fullName>
    </submittedName>
</protein>